<protein>
    <submittedName>
        <fullName evidence="2">Uncharacterized protein</fullName>
    </submittedName>
</protein>
<dbReference type="EMBL" id="BBXM02000005">
    <property type="protein sequence ID" value="GIC91093.1"/>
    <property type="molecule type" value="Genomic_DNA"/>
</dbReference>
<organism evidence="2 3">
    <name type="scientific">Aspergillus udagawae</name>
    <dbReference type="NCBI Taxonomy" id="91492"/>
    <lineage>
        <taxon>Eukaryota</taxon>
        <taxon>Fungi</taxon>
        <taxon>Dikarya</taxon>
        <taxon>Ascomycota</taxon>
        <taxon>Pezizomycotina</taxon>
        <taxon>Eurotiomycetes</taxon>
        <taxon>Eurotiomycetidae</taxon>
        <taxon>Eurotiales</taxon>
        <taxon>Aspergillaceae</taxon>
        <taxon>Aspergillus</taxon>
        <taxon>Aspergillus subgen. Fumigati</taxon>
    </lineage>
</organism>
<dbReference type="AlphaFoldDB" id="A0A8E0V129"/>
<dbReference type="GeneID" id="66995011"/>
<sequence length="127" mass="14075">MDLVQKKIKVSDDADEADASSEAAANVSESTDVELDSHPLLAHLRLYIFSDVYLGSELKQLAYERLTACFVGISRPQTLDQHRKVISVMRVASLKIQPSDSLLDWLAHYAAYTVDQLSSSALFSRTS</sequence>
<reference evidence="2" key="1">
    <citation type="journal article" date="2015" name="Genome Announc.">
        <title>Draft Genome Sequence of the Pathogenic Filamentous Fungus Aspergillus udagawae Strain IFM 46973T.</title>
        <authorList>
            <person name="Kusuya Y."/>
            <person name="Takahashi-Nakaguchi A."/>
            <person name="Takahashi H."/>
            <person name="Yaguchi T."/>
        </authorList>
    </citation>
    <scope>NUCLEOTIDE SEQUENCE</scope>
    <source>
        <strain evidence="2">IFM 46973</strain>
    </source>
</reference>
<dbReference type="Proteomes" id="UP000036893">
    <property type="component" value="Unassembled WGS sequence"/>
</dbReference>
<reference evidence="2" key="3">
    <citation type="submission" date="2021-01" db="EMBL/GenBank/DDBJ databases">
        <title>Pan-genome distribution and transcriptional activeness of fungal secondary metabolism genes in Aspergillus section Fumigati.</title>
        <authorList>
            <person name="Takahashi H."/>
            <person name="Umemura M."/>
            <person name="Ninomiya A."/>
            <person name="Kusuya Y."/>
            <person name="Urayama S."/>
            <person name="Shimizu M."/>
            <person name="Watanabe A."/>
            <person name="Kamei K."/>
            <person name="Yaguchi T."/>
            <person name="Hagiwara D."/>
        </authorList>
    </citation>
    <scope>NUCLEOTIDE SEQUENCE</scope>
    <source>
        <strain evidence="2">IFM 46973</strain>
    </source>
</reference>
<name>A0A8E0V129_9EURO</name>
<accession>A0A8E0V129</accession>
<dbReference type="OrthoDB" id="6359816at2759"/>
<reference evidence="1 4" key="2">
    <citation type="submission" date="2020-01" db="EMBL/GenBank/DDBJ databases">
        <title>Draft genome sequence of Aspergillus udagawae IFM 46972.</title>
        <authorList>
            <person name="Takahashi H."/>
            <person name="Yaguchi T."/>
        </authorList>
    </citation>
    <scope>NUCLEOTIDE SEQUENCE [LARGE SCALE GENOMIC DNA]</scope>
    <source>
        <strain evidence="1 4">IFM 46972</strain>
    </source>
</reference>
<evidence type="ECO:0000313" key="3">
    <source>
        <dbReference type="Proteomes" id="UP000036893"/>
    </source>
</evidence>
<dbReference type="RefSeq" id="XP_043148359.1">
    <property type="nucleotide sequence ID" value="XM_043292424.1"/>
</dbReference>
<dbReference type="Proteomes" id="UP000465221">
    <property type="component" value="Unassembled WGS sequence"/>
</dbReference>
<comment type="caution">
    <text evidence="2">The sequence shown here is derived from an EMBL/GenBank/DDBJ whole genome shotgun (WGS) entry which is preliminary data.</text>
</comment>
<evidence type="ECO:0000313" key="2">
    <source>
        <dbReference type="EMBL" id="GIC91093.1"/>
    </source>
</evidence>
<gene>
    <name evidence="2" type="ORF">Aud_007534</name>
    <name evidence="1" type="ORF">IFM46972_02275</name>
</gene>
<evidence type="ECO:0000313" key="1">
    <source>
        <dbReference type="EMBL" id="GFF28171.1"/>
    </source>
</evidence>
<proteinExistence type="predicted"/>
<dbReference type="EMBL" id="BLKC01000011">
    <property type="protein sequence ID" value="GFF28171.1"/>
    <property type="molecule type" value="Genomic_DNA"/>
</dbReference>
<evidence type="ECO:0000313" key="4">
    <source>
        <dbReference type="Proteomes" id="UP000465221"/>
    </source>
</evidence>